<dbReference type="Gene3D" id="3.60.15.10">
    <property type="entry name" value="Ribonuclease Z/Hydroxyacylglutathione hydrolase-like"/>
    <property type="match status" value="1"/>
</dbReference>
<evidence type="ECO:0000313" key="12">
    <source>
        <dbReference type="Proteomes" id="UP000887116"/>
    </source>
</evidence>
<keyword evidence="9" id="KW-0378">Hydrolase</keyword>
<dbReference type="Proteomes" id="UP000887116">
    <property type="component" value="Unassembled WGS sequence"/>
</dbReference>
<evidence type="ECO:0000256" key="5">
    <source>
        <dbReference type="ARBA" id="ARBA00022694"/>
    </source>
</evidence>
<dbReference type="GO" id="GO:0042781">
    <property type="term" value="F:3'-tRNA processing endoribonuclease activity"/>
    <property type="evidence" value="ECO:0007669"/>
    <property type="project" value="UniProtKB-EC"/>
</dbReference>
<dbReference type="GO" id="GO:1990180">
    <property type="term" value="P:mitochondrial tRNA 3'-end processing"/>
    <property type="evidence" value="ECO:0007669"/>
    <property type="project" value="TreeGrafter"/>
</dbReference>
<evidence type="ECO:0000256" key="10">
    <source>
        <dbReference type="ARBA" id="ARBA00022833"/>
    </source>
</evidence>
<organism evidence="11 12">
    <name type="scientific">Trichonephila clavata</name>
    <name type="common">Joro spider</name>
    <name type="synonym">Nephila clavata</name>
    <dbReference type="NCBI Taxonomy" id="2740835"/>
    <lineage>
        <taxon>Eukaryota</taxon>
        <taxon>Metazoa</taxon>
        <taxon>Ecdysozoa</taxon>
        <taxon>Arthropoda</taxon>
        <taxon>Chelicerata</taxon>
        <taxon>Arachnida</taxon>
        <taxon>Araneae</taxon>
        <taxon>Araneomorphae</taxon>
        <taxon>Entelegynae</taxon>
        <taxon>Araneoidea</taxon>
        <taxon>Nephilidae</taxon>
        <taxon>Trichonephila</taxon>
    </lineage>
</organism>
<evidence type="ECO:0000256" key="3">
    <source>
        <dbReference type="ARBA" id="ARBA00007823"/>
    </source>
</evidence>
<dbReference type="InterPro" id="IPR036866">
    <property type="entry name" value="RibonucZ/Hydroxyglut_hydro"/>
</dbReference>
<dbReference type="GO" id="GO:0046872">
    <property type="term" value="F:metal ion binding"/>
    <property type="evidence" value="ECO:0007669"/>
    <property type="project" value="UniProtKB-KW"/>
</dbReference>
<evidence type="ECO:0000256" key="7">
    <source>
        <dbReference type="ARBA" id="ARBA00022723"/>
    </source>
</evidence>
<comment type="cofactor">
    <cofactor evidence="2">
        <name>Zn(2+)</name>
        <dbReference type="ChEBI" id="CHEBI:29105"/>
    </cofactor>
</comment>
<dbReference type="AlphaFoldDB" id="A0A8X6FYE7"/>
<evidence type="ECO:0000256" key="9">
    <source>
        <dbReference type="ARBA" id="ARBA00022801"/>
    </source>
</evidence>
<dbReference type="OrthoDB" id="527344at2759"/>
<evidence type="ECO:0000256" key="4">
    <source>
        <dbReference type="ARBA" id="ARBA00012477"/>
    </source>
</evidence>
<gene>
    <name evidence="11" type="primary">ELAC2</name>
    <name evidence="11" type="ORF">TNCT_190741</name>
</gene>
<evidence type="ECO:0000256" key="8">
    <source>
        <dbReference type="ARBA" id="ARBA00022759"/>
    </source>
</evidence>
<evidence type="ECO:0000256" key="6">
    <source>
        <dbReference type="ARBA" id="ARBA00022722"/>
    </source>
</evidence>
<keyword evidence="6" id="KW-0540">Nuclease</keyword>
<evidence type="ECO:0000256" key="1">
    <source>
        <dbReference type="ARBA" id="ARBA00000402"/>
    </source>
</evidence>
<accession>A0A8X6FYE7</accession>
<dbReference type="SUPFAM" id="SSF56281">
    <property type="entry name" value="Metallo-hydrolase/oxidoreductase"/>
    <property type="match status" value="1"/>
</dbReference>
<sequence>IKHHSTTSEAIKVGEEMNAKYTILTHFSQRYAKVPLFTENFHALVGCAFDNMKVRPNELYILPLLIPVLNSLFAEMVEDLQVKMQKRHQKAELMKSLAAESVSSENVQVKA</sequence>
<evidence type="ECO:0000256" key="2">
    <source>
        <dbReference type="ARBA" id="ARBA00001947"/>
    </source>
</evidence>
<proteinExistence type="inferred from homology"/>
<feature type="non-terminal residue" evidence="11">
    <location>
        <position position="1"/>
    </location>
</feature>
<dbReference type="EC" id="3.1.26.11" evidence="4"/>
<evidence type="ECO:0000313" key="11">
    <source>
        <dbReference type="EMBL" id="GFQ70018.1"/>
    </source>
</evidence>
<reference evidence="11" key="1">
    <citation type="submission" date="2020-07" db="EMBL/GenBank/DDBJ databases">
        <title>Multicomponent nature underlies the extraordinary mechanical properties of spider dragline silk.</title>
        <authorList>
            <person name="Kono N."/>
            <person name="Nakamura H."/>
            <person name="Mori M."/>
            <person name="Yoshida Y."/>
            <person name="Ohtoshi R."/>
            <person name="Malay A.D."/>
            <person name="Moran D.A.P."/>
            <person name="Tomita M."/>
            <person name="Numata K."/>
            <person name="Arakawa K."/>
        </authorList>
    </citation>
    <scope>NUCLEOTIDE SEQUENCE</scope>
</reference>
<keyword evidence="10" id="KW-0862">Zinc</keyword>
<dbReference type="InterPro" id="IPR047151">
    <property type="entry name" value="RNZ2-like"/>
</dbReference>
<keyword evidence="7" id="KW-0479">Metal-binding</keyword>
<protein>
    <recommendedName>
        <fullName evidence="4">ribonuclease Z</fullName>
        <ecNumber evidence="4">3.1.26.11</ecNumber>
    </recommendedName>
</protein>
<comment type="catalytic activity">
    <reaction evidence="1">
        <text>Endonucleolytic cleavage of RNA, removing extra 3' nucleotides from tRNA precursor, generating 3' termini of tRNAs. A 3'-hydroxy group is left at the tRNA terminus and a 5'-phosphoryl group is left at the trailer molecule.</text>
        <dbReference type="EC" id="3.1.26.11"/>
    </reaction>
</comment>
<dbReference type="EMBL" id="BMAO01000912">
    <property type="protein sequence ID" value="GFQ70018.1"/>
    <property type="molecule type" value="Genomic_DNA"/>
</dbReference>
<keyword evidence="8" id="KW-0255">Endonuclease</keyword>
<name>A0A8X6FYE7_TRICU</name>
<keyword evidence="5" id="KW-0819">tRNA processing</keyword>
<comment type="similarity">
    <text evidence="3">Belongs to the RNase Z family.</text>
</comment>
<dbReference type="PANTHER" id="PTHR12553">
    <property type="entry name" value="ZINC PHOSPHODIESTERASE ELAC PROTEIN 2"/>
    <property type="match status" value="1"/>
</dbReference>
<comment type="caution">
    <text evidence="11">The sequence shown here is derived from an EMBL/GenBank/DDBJ whole genome shotgun (WGS) entry which is preliminary data.</text>
</comment>
<keyword evidence="12" id="KW-1185">Reference proteome</keyword>
<dbReference type="PANTHER" id="PTHR12553:SF49">
    <property type="entry name" value="ZINC PHOSPHODIESTERASE ELAC PROTEIN 2"/>
    <property type="match status" value="1"/>
</dbReference>
<dbReference type="GO" id="GO:0005739">
    <property type="term" value="C:mitochondrion"/>
    <property type="evidence" value="ECO:0007669"/>
    <property type="project" value="TreeGrafter"/>
</dbReference>